<reference evidence="9" key="1">
    <citation type="submission" date="2017-02" db="EMBL/GenBank/DDBJ databases">
        <authorList>
            <person name="Varghese N."/>
            <person name="Submissions S."/>
        </authorList>
    </citation>
    <scope>NUCLEOTIDE SEQUENCE [LARGE SCALE GENOMIC DNA]</scope>
    <source>
        <strain evidence="9">ATCC 49788</strain>
    </source>
</reference>
<dbReference type="EMBL" id="FUYB01000002">
    <property type="protein sequence ID" value="SKA69306.1"/>
    <property type="molecule type" value="Genomic_DNA"/>
</dbReference>
<feature type="compositionally biased region" description="Polar residues" evidence="4">
    <location>
        <begin position="1176"/>
        <end position="1206"/>
    </location>
</feature>
<feature type="transmembrane region" description="Helical" evidence="5">
    <location>
        <begin position="21"/>
        <end position="39"/>
    </location>
</feature>
<keyword evidence="2" id="KW-0964">Secreted</keyword>
<evidence type="ECO:0000256" key="1">
    <source>
        <dbReference type="ARBA" id="ARBA00004613"/>
    </source>
</evidence>
<keyword evidence="8" id="KW-0645">Protease</keyword>
<gene>
    <name evidence="8" type="ORF">SAMN02745130_00433</name>
</gene>
<dbReference type="OrthoDB" id="5619324at2"/>
<evidence type="ECO:0000313" key="8">
    <source>
        <dbReference type="EMBL" id="SKA69306.1"/>
    </source>
</evidence>
<keyword evidence="5" id="KW-1133">Transmembrane helix</keyword>
<dbReference type="Gene3D" id="2.60.40.10">
    <property type="entry name" value="Immunoglobulins"/>
    <property type="match status" value="2"/>
</dbReference>
<dbReference type="SUPFAM" id="SSF117074">
    <property type="entry name" value="Hypothetical protein PA1324"/>
    <property type="match status" value="2"/>
</dbReference>
<keyword evidence="8" id="KW-0121">Carboxypeptidase</keyword>
<dbReference type="Pfam" id="PF17210">
    <property type="entry name" value="SdrD_B"/>
    <property type="match status" value="2"/>
</dbReference>
<keyword evidence="5" id="KW-0472">Membrane</keyword>
<feature type="domain" description="SD-repeat containing protein B" evidence="6">
    <location>
        <begin position="1452"/>
        <end position="1516"/>
    </location>
</feature>
<dbReference type="Pfam" id="PF20009">
    <property type="entry name" value="GEVED"/>
    <property type="match status" value="1"/>
</dbReference>
<feature type="domain" description="GEVED" evidence="7">
    <location>
        <begin position="1347"/>
        <end position="1441"/>
    </location>
</feature>
<proteinExistence type="predicted"/>
<keyword evidence="8" id="KW-0378">Hydrolase</keyword>
<name>A0A1T4VWD5_9GAMM</name>
<feature type="compositionally biased region" description="Polar residues" evidence="4">
    <location>
        <begin position="196"/>
        <end position="212"/>
    </location>
</feature>
<organism evidence="8 9">
    <name type="scientific">Thiothrix eikelboomii</name>
    <dbReference type="NCBI Taxonomy" id="92487"/>
    <lineage>
        <taxon>Bacteria</taxon>
        <taxon>Pseudomonadati</taxon>
        <taxon>Pseudomonadota</taxon>
        <taxon>Gammaproteobacteria</taxon>
        <taxon>Thiotrichales</taxon>
        <taxon>Thiotrichaceae</taxon>
        <taxon>Thiothrix</taxon>
    </lineage>
</organism>
<dbReference type="Proteomes" id="UP000190460">
    <property type="component" value="Unassembled WGS sequence"/>
</dbReference>
<dbReference type="GO" id="GO:0005576">
    <property type="term" value="C:extracellular region"/>
    <property type="evidence" value="ECO:0007669"/>
    <property type="project" value="UniProtKB-SubCell"/>
</dbReference>
<dbReference type="InterPro" id="IPR033764">
    <property type="entry name" value="Sdr_B"/>
</dbReference>
<dbReference type="RefSeq" id="WP_078920941.1">
    <property type="nucleotide sequence ID" value="NZ_FUYB01000002.1"/>
</dbReference>
<evidence type="ECO:0000256" key="4">
    <source>
        <dbReference type="SAM" id="MobiDB-lite"/>
    </source>
</evidence>
<evidence type="ECO:0000313" key="9">
    <source>
        <dbReference type="Proteomes" id="UP000190460"/>
    </source>
</evidence>
<protein>
    <submittedName>
        <fullName evidence="8">Carboxypeptidase regulatory-like domain-containing protein</fullName>
    </submittedName>
</protein>
<feature type="region of interest" description="Disordered" evidence="4">
    <location>
        <begin position="1176"/>
        <end position="1230"/>
    </location>
</feature>
<dbReference type="InterPro" id="IPR013783">
    <property type="entry name" value="Ig-like_fold"/>
</dbReference>
<dbReference type="STRING" id="92487.SAMN02745130_00433"/>
<dbReference type="GO" id="GO:0004180">
    <property type="term" value="F:carboxypeptidase activity"/>
    <property type="evidence" value="ECO:0007669"/>
    <property type="project" value="UniProtKB-KW"/>
</dbReference>
<keyword evidence="5" id="KW-0812">Transmembrane</keyword>
<dbReference type="InterPro" id="IPR045474">
    <property type="entry name" value="GEVED"/>
</dbReference>
<keyword evidence="3" id="KW-0732">Signal</keyword>
<keyword evidence="9" id="KW-1185">Reference proteome</keyword>
<evidence type="ECO:0000259" key="6">
    <source>
        <dbReference type="Pfam" id="PF17210"/>
    </source>
</evidence>
<feature type="domain" description="SD-repeat containing protein B" evidence="6">
    <location>
        <begin position="1085"/>
        <end position="1173"/>
    </location>
</feature>
<sequence>MLTILVHQGLALIQRYLTKQALLNSLFIWLSLSSSYAYAIPDLSLGLFGPGIQDGTEPFNNDGNCSSTTVKAAAGDDCGEANNQVRTQDSVIFNWSITASNYTLGQTPPKNVVLEQILHPGLNAKVSFQRVPARCLPAGGGGTNPASTITTETNGDIKLTCNLGELTDGGQISFSTFAKVSGQSWNGASFTSSQRLYSNDDTGTPNANSDTLPTVGPFEISARPMMDLSSSRFRGYYLYGDRDVGQGLEPGYYTWVNMRLASSQKSGSEAIKQPFTYNFDLSATKNAVNGVDYTNSGFEYHMVDCFYNTIGWGDNLWGREAHGASDLTNYPLEKKVVDSGTCSFNRANPTNISSPYTMSISGTDLSGSRYPTQTIGGTSLAAGPYYYMDMLARFFIPMRVIDNADGVMDGTGSIYIKNILANFSPEGVSGTRNYNGLEEPGFNGNPMPDTTISNNIAQPYNYYLTTRGSWAHYAFPKDNDAGTGYSYFAANDSHSGQGLLPPGKAFASVLHFGNNGSNNLSHPQACNVFDNSTLKLVDRSAFGATAGTYAYVGTYNANGFDANNYVVEYGHVDLTGDDPLDKNGDNTPDYNNQTGRYEGKWTAQGLARCDNNATTWQTDPTQVGSGIDDVNIVRVRLKDSVQDSVKLTSAQYIRFVTPLAARNNFYQGPHNGELIPMGTVMATFGSVRTDEFWSGIWTPDNSRPYQPSPETGSFDGDRVTLARTTSRLDSETLTPLATPGNTASTLAGNQVVWKVNTAIQSLLSTPPQETGVKIIAELPPEVSYNQSCTASYTNSSGTVIGTPADLVEFNTDRNGLAKPGYTRLTWNLGTVTADTPIPSRIICTDSDPLAKNNTSVISYFEISGDTLISPLIQRSDTHTITLEQIGSIQISKKADTTLDNQNDNQVYTISWANFAESFSIAPPTVIDILPYNGDANATNSERSPASNFVGTLTLQQAPSITWVDGSVPGGAEASMGTWYYTNDNPSSINSNPDQNTSNWCLASSFATAGCPTGFANVTAIKFVSNYNLEKDGNPRQGMKATITLQTSSNNPGNRYTNRFAFDTPSLPAAQFLRSNNETVYIASYSLGDFLFSDNNHNQKFDAGIDKPVPDGVTVNLHKADGTLVSTTTTGLQKPGRYLFNLLGAGDYYIEIPASEFQTGAKLAGWDIDLNSAPAANDTNELNNQDGYKTSTPSTAGIRSNTLSLSATPPLPGQVPKGDEPIGDNTASLTDSTGDDFSNYTLDLGLSPIYDYGDAPASFGVAGHIQQADPAPKLGVVAPDTETSSAHSPDAKGDGNDETSLTQFPAWELGRKCSGLLANGQYGTVQMTANSYCLTVKASNPSNKAAQVLAWIDFNNDQAFDDNSERSVAVLNNNAADDSTQGNLPANSSNQTIVLQWTGVTPPSSPTIFVRLRSTTDPDFKTSNLASSTGFAADGEIEDYQFDLSLGYPVSGRVYQDSNVNGISDSSEKGLADVAVVLLNTTTNTCVSVLTDAQGNYQFNNVPAGDYRLYEAANAEIPPVCDLSTARDPSDYVSSTTNVLPSFTVNAIITNKNFGDVKLPNFTLDNHQTINPGASVVHQHIFQAQTTGSVSFSVKQALATPTNLTWGITLHQDMNCDGQLDGGDQALTASVNVSAGQKVCILTKVLAPTNVSGEASHRAEIQSSFIFGDGSLIPAPYLQVHTDITDTLDDTSSEPIDGKGKLSLVKAVWNVTRNIKGDVALPGEKLRYSIRYENTGDGLLSELIVHDTVPEFTQMVPGSQQCLTTPSELSACTPTQVNTRLEWVFTGKLKAGSSGEVAYEVTVE</sequence>
<feature type="region of interest" description="Disordered" evidence="4">
    <location>
        <begin position="196"/>
        <end position="215"/>
    </location>
</feature>
<evidence type="ECO:0000259" key="7">
    <source>
        <dbReference type="Pfam" id="PF20009"/>
    </source>
</evidence>
<evidence type="ECO:0000256" key="2">
    <source>
        <dbReference type="ARBA" id="ARBA00022525"/>
    </source>
</evidence>
<evidence type="ECO:0000256" key="5">
    <source>
        <dbReference type="SAM" id="Phobius"/>
    </source>
</evidence>
<accession>A0A1T4VWD5</accession>
<comment type="subcellular location">
    <subcellularLocation>
        <location evidence="1">Secreted</location>
    </subcellularLocation>
</comment>
<evidence type="ECO:0000256" key="3">
    <source>
        <dbReference type="ARBA" id="ARBA00022729"/>
    </source>
</evidence>
<feature type="region of interest" description="Disordered" evidence="4">
    <location>
        <begin position="1274"/>
        <end position="1299"/>
    </location>
</feature>